<reference evidence="2 3" key="1">
    <citation type="journal article" date="2018" name="Mol. Plant">
        <title>The genome of Artemisia annua provides insight into the evolution of Asteraceae family and artemisinin biosynthesis.</title>
        <authorList>
            <person name="Shen Q."/>
            <person name="Zhang L."/>
            <person name="Liao Z."/>
            <person name="Wang S."/>
            <person name="Yan T."/>
            <person name="Shi P."/>
            <person name="Liu M."/>
            <person name="Fu X."/>
            <person name="Pan Q."/>
            <person name="Wang Y."/>
            <person name="Lv Z."/>
            <person name="Lu X."/>
            <person name="Zhang F."/>
            <person name="Jiang W."/>
            <person name="Ma Y."/>
            <person name="Chen M."/>
            <person name="Hao X."/>
            <person name="Li L."/>
            <person name="Tang Y."/>
            <person name="Lv G."/>
            <person name="Zhou Y."/>
            <person name="Sun X."/>
            <person name="Brodelius P.E."/>
            <person name="Rose J.K.C."/>
            <person name="Tang K."/>
        </authorList>
    </citation>
    <scope>NUCLEOTIDE SEQUENCE [LARGE SCALE GENOMIC DNA]</scope>
    <source>
        <strain evidence="3">cv. Huhao1</strain>
        <tissue evidence="2">Leaf</tissue>
    </source>
</reference>
<proteinExistence type="predicted"/>
<dbReference type="AlphaFoldDB" id="A0A2U1PKD2"/>
<evidence type="ECO:0000313" key="3">
    <source>
        <dbReference type="Proteomes" id="UP000245207"/>
    </source>
</evidence>
<feature type="transmembrane region" description="Helical" evidence="1">
    <location>
        <begin position="95"/>
        <end position="115"/>
    </location>
</feature>
<keyword evidence="1" id="KW-0812">Transmembrane</keyword>
<feature type="transmembrane region" description="Helical" evidence="1">
    <location>
        <begin position="57"/>
        <end position="75"/>
    </location>
</feature>
<dbReference type="Proteomes" id="UP000245207">
    <property type="component" value="Unassembled WGS sequence"/>
</dbReference>
<accession>A0A2U1PKD2</accession>
<keyword evidence="3" id="KW-1185">Reference proteome</keyword>
<keyword evidence="1" id="KW-1133">Transmembrane helix</keyword>
<evidence type="ECO:0000313" key="2">
    <source>
        <dbReference type="EMBL" id="PWA86218.1"/>
    </source>
</evidence>
<sequence length="136" mass="15077">MLVDCVNFYRIANFLYSICITSPVEESASVCLTMNNQRGVTSPTTVDDIGNQSKHKGLLLGGCLIVGYMYLVKLANLKYHGEEKNPFEKNLLMCTYLLVLIAVGIALAALAYDYGRSMYKKSFSRQVSDGDEVITD</sequence>
<evidence type="ECO:0000256" key="1">
    <source>
        <dbReference type="SAM" id="Phobius"/>
    </source>
</evidence>
<gene>
    <name evidence="2" type="ORF">CTI12_AA143150</name>
</gene>
<dbReference type="EMBL" id="PKPP01001043">
    <property type="protein sequence ID" value="PWA86218.1"/>
    <property type="molecule type" value="Genomic_DNA"/>
</dbReference>
<organism evidence="2 3">
    <name type="scientific">Artemisia annua</name>
    <name type="common">Sweet wormwood</name>
    <dbReference type="NCBI Taxonomy" id="35608"/>
    <lineage>
        <taxon>Eukaryota</taxon>
        <taxon>Viridiplantae</taxon>
        <taxon>Streptophyta</taxon>
        <taxon>Embryophyta</taxon>
        <taxon>Tracheophyta</taxon>
        <taxon>Spermatophyta</taxon>
        <taxon>Magnoliopsida</taxon>
        <taxon>eudicotyledons</taxon>
        <taxon>Gunneridae</taxon>
        <taxon>Pentapetalae</taxon>
        <taxon>asterids</taxon>
        <taxon>campanulids</taxon>
        <taxon>Asterales</taxon>
        <taxon>Asteraceae</taxon>
        <taxon>Asteroideae</taxon>
        <taxon>Anthemideae</taxon>
        <taxon>Artemisiinae</taxon>
        <taxon>Artemisia</taxon>
    </lineage>
</organism>
<comment type="caution">
    <text evidence="2">The sequence shown here is derived from an EMBL/GenBank/DDBJ whole genome shotgun (WGS) entry which is preliminary data.</text>
</comment>
<name>A0A2U1PKD2_ARTAN</name>
<protein>
    <submittedName>
        <fullName evidence="2">Uncharacterized protein</fullName>
    </submittedName>
</protein>
<keyword evidence="1" id="KW-0472">Membrane</keyword>